<evidence type="ECO:0000313" key="2">
    <source>
        <dbReference type="EMBL" id="OLV19348.1"/>
    </source>
</evidence>
<keyword evidence="3" id="KW-1185">Reference proteome</keyword>
<dbReference type="STRING" id="249408.BOO71_0003226"/>
<accession>A0A1U7P2G8</accession>
<dbReference type="Proteomes" id="UP000186607">
    <property type="component" value="Unassembled WGS sequence"/>
</dbReference>
<name>A0A1U7P2G8_9DEIO</name>
<organism evidence="2 3">
    <name type="scientific">Deinococcus marmoris</name>
    <dbReference type="NCBI Taxonomy" id="249408"/>
    <lineage>
        <taxon>Bacteria</taxon>
        <taxon>Thermotogati</taxon>
        <taxon>Deinococcota</taxon>
        <taxon>Deinococci</taxon>
        <taxon>Deinococcales</taxon>
        <taxon>Deinococcaceae</taxon>
        <taxon>Deinococcus</taxon>
    </lineage>
</organism>
<evidence type="ECO:0000256" key="1">
    <source>
        <dbReference type="SAM" id="MobiDB-lite"/>
    </source>
</evidence>
<feature type="region of interest" description="Disordered" evidence="1">
    <location>
        <begin position="1"/>
        <end position="20"/>
    </location>
</feature>
<reference evidence="2 3" key="1">
    <citation type="submission" date="2017-01" db="EMBL/GenBank/DDBJ databases">
        <title>Genome Analysis of Deinococcus marmoris KOPRI26562.</title>
        <authorList>
            <person name="Kim J.H."/>
            <person name="Oh H.-M."/>
        </authorList>
    </citation>
    <scope>NUCLEOTIDE SEQUENCE [LARGE SCALE GENOMIC DNA]</scope>
    <source>
        <strain evidence="2 3">KOPRI26562</strain>
    </source>
</reference>
<protein>
    <submittedName>
        <fullName evidence="2">Uncharacterized protein</fullName>
    </submittedName>
</protein>
<comment type="caution">
    <text evidence="2">The sequence shown here is derived from an EMBL/GenBank/DDBJ whole genome shotgun (WGS) entry which is preliminary data.</text>
</comment>
<proteinExistence type="predicted"/>
<evidence type="ECO:0000313" key="3">
    <source>
        <dbReference type="Proteomes" id="UP000186607"/>
    </source>
</evidence>
<dbReference type="AlphaFoldDB" id="A0A1U7P2G8"/>
<gene>
    <name evidence="2" type="ORF">BOO71_0003226</name>
</gene>
<sequence>MPAAGGATVSRGGISARYFGTVPQPAEASLSLESDESEM</sequence>
<dbReference type="EMBL" id="MSTI01000036">
    <property type="protein sequence ID" value="OLV19348.1"/>
    <property type="molecule type" value="Genomic_DNA"/>
</dbReference>